<sequence length="454" mass="48957">MILSRRSFIAGGAALAALPCRLEAQTAEDGFVVLTARAAEGRLMEADRPATKLESLSGQWPPPLLTAKQGEEFKVRFVNMLDRPMALHWYGVRGPSEMMSISVVPGEDNAFDCVFTPPDAGTFWLSPVADVSRQREMGLYALLEVAEKEPLPAFSDLPLTFDDWRLTDDGQIDAATFGNLEDAIGQGRLGNWFTVNGAYRPKIDIPQGLVRLRILNAANIRTMSILIKGADPLIIAEDGQPVPPRQLGTAGLVLAPGQRGDLLLAESEETLTLAVNLFEDVIEAAYLTRTGAAAEIVLPDNFALPPNPVTIAIDMTKARTVPFVIEGGEKGGMTGAIYAGEKLDLRALLEKGMAWAINGTAGLAAEPWESFTLGETVILDVNNRTKFDQPLHIHGHVWRVIEDLPTPFRDTVVVPAGAQVKLGFVADNPGRWGIQSTVAERADAGLLTSFEVGA</sequence>
<protein>
    <submittedName>
        <fullName evidence="1">Multicopper oxidase family protein</fullName>
    </submittedName>
</protein>
<evidence type="ECO:0000313" key="1">
    <source>
        <dbReference type="EMBL" id="MBK1865954.1"/>
    </source>
</evidence>
<keyword evidence="2" id="KW-1185">Reference proteome</keyword>
<name>A0ACC5QZX9_9HYPH</name>
<reference evidence="1" key="1">
    <citation type="submission" date="2021-01" db="EMBL/GenBank/DDBJ databases">
        <authorList>
            <person name="Sun Q."/>
        </authorList>
    </citation>
    <scope>NUCLEOTIDE SEQUENCE</scope>
    <source>
        <strain evidence="1">YIM B02566</strain>
    </source>
</reference>
<accession>A0ACC5QZX9</accession>
<dbReference type="Proteomes" id="UP000616151">
    <property type="component" value="Unassembled WGS sequence"/>
</dbReference>
<proteinExistence type="predicted"/>
<gene>
    <name evidence="1" type="ORF">JHL16_06285</name>
</gene>
<organism evidence="1 2">
    <name type="scientific">Taklimakanibacter albus</name>
    <dbReference type="NCBI Taxonomy" id="2800327"/>
    <lineage>
        <taxon>Bacteria</taxon>
        <taxon>Pseudomonadati</taxon>
        <taxon>Pseudomonadota</taxon>
        <taxon>Alphaproteobacteria</taxon>
        <taxon>Hyphomicrobiales</taxon>
        <taxon>Aestuariivirgaceae</taxon>
        <taxon>Taklimakanibacter</taxon>
    </lineage>
</organism>
<dbReference type="EMBL" id="JAENHL010000006">
    <property type="protein sequence ID" value="MBK1865954.1"/>
    <property type="molecule type" value="Genomic_DNA"/>
</dbReference>
<evidence type="ECO:0000313" key="2">
    <source>
        <dbReference type="Proteomes" id="UP000616151"/>
    </source>
</evidence>
<comment type="caution">
    <text evidence="1">The sequence shown here is derived from an EMBL/GenBank/DDBJ whole genome shotgun (WGS) entry which is preliminary data.</text>
</comment>